<proteinExistence type="predicted"/>
<dbReference type="AlphaFoldDB" id="A0A182SV43"/>
<dbReference type="EnsemblMetazoa" id="AMAM014054-RA">
    <property type="protein sequence ID" value="AMAM014054-PA"/>
    <property type="gene ID" value="AMAM014054"/>
</dbReference>
<feature type="compositionally biased region" description="Polar residues" evidence="1">
    <location>
        <begin position="34"/>
        <end position="44"/>
    </location>
</feature>
<feature type="compositionally biased region" description="Gly residues" evidence="1">
    <location>
        <begin position="57"/>
        <end position="73"/>
    </location>
</feature>
<protein>
    <submittedName>
        <fullName evidence="2">Uncharacterized protein</fullName>
    </submittedName>
</protein>
<evidence type="ECO:0000313" key="3">
    <source>
        <dbReference type="Proteomes" id="UP000075901"/>
    </source>
</evidence>
<evidence type="ECO:0000256" key="1">
    <source>
        <dbReference type="SAM" id="MobiDB-lite"/>
    </source>
</evidence>
<organism evidence="2 3">
    <name type="scientific">Anopheles maculatus</name>
    <dbReference type="NCBI Taxonomy" id="74869"/>
    <lineage>
        <taxon>Eukaryota</taxon>
        <taxon>Metazoa</taxon>
        <taxon>Ecdysozoa</taxon>
        <taxon>Arthropoda</taxon>
        <taxon>Hexapoda</taxon>
        <taxon>Insecta</taxon>
        <taxon>Pterygota</taxon>
        <taxon>Neoptera</taxon>
        <taxon>Endopterygota</taxon>
        <taxon>Diptera</taxon>
        <taxon>Nematocera</taxon>
        <taxon>Culicoidea</taxon>
        <taxon>Culicidae</taxon>
        <taxon>Anophelinae</taxon>
        <taxon>Anopheles</taxon>
        <taxon>Anopheles maculatus group</taxon>
    </lineage>
</organism>
<reference evidence="2" key="2">
    <citation type="submission" date="2020-05" db="UniProtKB">
        <authorList>
            <consortium name="EnsemblMetazoa"/>
        </authorList>
    </citation>
    <scope>IDENTIFICATION</scope>
    <source>
        <strain evidence="2">maculatus3</strain>
    </source>
</reference>
<sequence length="101" mass="10450">MPNSVSKRPGFGDETEDERTGQMNAAATTGGGSKPQQQSQNAAAQTKKPSGGKDGKAGAGSAGGSAQGSGWFGGIWNKFSMKPKNQMILPDDKNPKVIKRL</sequence>
<evidence type="ECO:0000313" key="2">
    <source>
        <dbReference type="EnsemblMetazoa" id="AMAM014054-PA"/>
    </source>
</evidence>
<dbReference type="VEuPathDB" id="VectorBase:AMAM014054"/>
<accession>A0A182SV43</accession>
<name>A0A182SV43_9DIPT</name>
<reference evidence="3" key="1">
    <citation type="submission" date="2013-09" db="EMBL/GenBank/DDBJ databases">
        <title>The Genome Sequence of Anopheles maculatus species B.</title>
        <authorList>
            <consortium name="The Broad Institute Genomics Platform"/>
            <person name="Neafsey D.E."/>
            <person name="Besansky N."/>
            <person name="Howell P."/>
            <person name="Walton C."/>
            <person name="Young S.K."/>
            <person name="Zeng Q."/>
            <person name="Gargeya S."/>
            <person name="Fitzgerald M."/>
            <person name="Haas B."/>
            <person name="Abouelleil A."/>
            <person name="Allen A.W."/>
            <person name="Alvarado L."/>
            <person name="Arachchi H.M."/>
            <person name="Berlin A.M."/>
            <person name="Chapman S.B."/>
            <person name="Gainer-Dewar J."/>
            <person name="Goldberg J."/>
            <person name="Griggs A."/>
            <person name="Gujja S."/>
            <person name="Hansen M."/>
            <person name="Howarth C."/>
            <person name="Imamovic A."/>
            <person name="Ireland A."/>
            <person name="Larimer J."/>
            <person name="McCowan C."/>
            <person name="Murphy C."/>
            <person name="Pearson M."/>
            <person name="Poon T.W."/>
            <person name="Priest M."/>
            <person name="Roberts A."/>
            <person name="Saif S."/>
            <person name="Shea T."/>
            <person name="Sisk P."/>
            <person name="Sykes S."/>
            <person name="Wortman J."/>
            <person name="Nusbaum C."/>
            <person name="Birren B."/>
        </authorList>
    </citation>
    <scope>NUCLEOTIDE SEQUENCE [LARGE SCALE GENOMIC DNA]</scope>
    <source>
        <strain evidence="3">maculatus3</strain>
    </source>
</reference>
<feature type="region of interest" description="Disordered" evidence="1">
    <location>
        <begin position="1"/>
        <end position="101"/>
    </location>
</feature>
<dbReference type="Proteomes" id="UP000075901">
    <property type="component" value="Unassembled WGS sequence"/>
</dbReference>
<keyword evidence="3" id="KW-1185">Reference proteome</keyword>